<dbReference type="InterPro" id="IPR000551">
    <property type="entry name" value="MerR-type_HTH_dom"/>
</dbReference>
<dbReference type="Proteomes" id="UP001595765">
    <property type="component" value="Unassembled WGS sequence"/>
</dbReference>
<organism evidence="3 4">
    <name type="scientific">Streptomyces polygonati</name>
    <dbReference type="NCBI Taxonomy" id="1617087"/>
    <lineage>
        <taxon>Bacteria</taxon>
        <taxon>Bacillati</taxon>
        <taxon>Actinomycetota</taxon>
        <taxon>Actinomycetes</taxon>
        <taxon>Kitasatosporales</taxon>
        <taxon>Streptomycetaceae</taxon>
        <taxon>Streptomyces</taxon>
    </lineage>
</organism>
<protein>
    <submittedName>
        <fullName evidence="3">MerR family transcriptional regulator</fullName>
    </submittedName>
</protein>
<dbReference type="InterPro" id="IPR009061">
    <property type="entry name" value="DNA-bd_dom_put_sf"/>
</dbReference>
<sequence length="209" mass="22878">MRVSELSRRSGVSVATIKYYIREGLLPAGRPTGVKQADYDEDHVRRLRLIRALISVRGLSVHTTAEILRAIADSDANIHHTLGLVIGALDAASGEQHTEPPPMAGEVDLLIEEMGWVVHSSSTAPRTLGEAIASLKQLDVDLDRRTLLPYARLAEQIAALDLEQLGDAAEPLELAERAVLMTVLFEPALMALRRMAQEHLSAAKHHPRP</sequence>
<evidence type="ECO:0000313" key="3">
    <source>
        <dbReference type="EMBL" id="MFC4030068.1"/>
    </source>
</evidence>
<name>A0ABV8HDQ8_9ACTN</name>
<comment type="caution">
    <text evidence="3">The sequence shown here is derived from an EMBL/GenBank/DDBJ whole genome shotgun (WGS) entry which is preliminary data.</text>
</comment>
<dbReference type="SMART" id="SM00422">
    <property type="entry name" value="HTH_MERR"/>
    <property type="match status" value="1"/>
</dbReference>
<dbReference type="InterPro" id="IPR047057">
    <property type="entry name" value="MerR_fam"/>
</dbReference>
<dbReference type="CDD" id="cd04780">
    <property type="entry name" value="HTH_MerR-like_sg5"/>
    <property type="match status" value="1"/>
</dbReference>
<dbReference type="RefSeq" id="WP_386424939.1">
    <property type="nucleotide sequence ID" value="NZ_JBHSBB010000001.1"/>
</dbReference>
<dbReference type="PRINTS" id="PR00040">
    <property type="entry name" value="HTHMERR"/>
</dbReference>
<keyword evidence="1" id="KW-0238">DNA-binding</keyword>
<evidence type="ECO:0000256" key="1">
    <source>
        <dbReference type="ARBA" id="ARBA00023125"/>
    </source>
</evidence>
<reference evidence="4" key="1">
    <citation type="journal article" date="2019" name="Int. J. Syst. Evol. Microbiol.">
        <title>The Global Catalogue of Microorganisms (GCM) 10K type strain sequencing project: providing services to taxonomists for standard genome sequencing and annotation.</title>
        <authorList>
            <consortium name="The Broad Institute Genomics Platform"/>
            <consortium name="The Broad Institute Genome Sequencing Center for Infectious Disease"/>
            <person name="Wu L."/>
            <person name="Ma J."/>
        </authorList>
    </citation>
    <scope>NUCLEOTIDE SEQUENCE [LARGE SCALE GENOMIC DNA]</scope>
    <source>
        <strain evidence="4">CGMCC 4.7237</strain>
    </source>
</reference>
<evidence type="ECO:0000313" key="4">
    <source>
        <dbReference type="Proteomes" id="UP001595765"/>
    </source>
</evidence>
<evidence type="ECO:0000259" key="2">
    <source>
        <dbReference type="PROSITE" id="PS50937"/>
    </source>
</evidence>
<proteinExistence type="predicted"/>
<keyword evidence="4" id="KW-1185">Reference proteome</keyword>
<dbReference type="Gene3D" id="1.10.1660.10">
    <property type="match status" value="1"/>
</dbReference>
<feature type="domain" description="HTH merR-type" evidence="2">
    <location>
        <begin position="1"/>
        <end position="70"/>
    </location>
</feature>
<dbReference type="Pfam" id="PF13411">
    <property type="entry name" value="MerR_1"/>
    <property type="match status" value="1"/>
</dbReference>
<dbReference type="EMBL" id="JBHSBB010000001">
    <property type="protein sequence ID" value="MFC4030068.1"/>
    <property type="molecule type" value="Genomic_DNA"/>
</dbReference>
<dbReference type="PROSITE" id="PS50937">
    <property type="entry name" value="HTH_MERR_2"/>
    <property type="match status" value="1"/>
</dbReference>
<dbReference type="PANTHER" id="PTHR30204:SF98">
    <property type="entry name" value="HTH-TYPE TRANSCRIPTIONAL REGULATOR ADHR"/>
    <property type="match status" value="1"/>
</dbReference>
<accession>A0ABV8HDQ8</accession>
<dbReference type="SUPFAM" id="SSF46955">
    <property type="entry name" value="Putative DNA-binding domain"/>
    <property type="match status" value="1"/>
</dbReference>
<dbReference type="PANTHER" id="PTHR30204">
    <property type="entry name" value="REDOX-CYCLING DRUG-SENSING TRANSCRIPTIONAL ACTIVATOR SOXR"/>
    <property type="match status" value="1"/>
</dbReference>
<gene>
    <name evidence="3" type="ORF">ACFO3J_01125</name>
</gene>